<dbReference type="NCBIfam" id="NF008274">
    <property type="entry name" value="PRK11052.1"/>
    <property type="match status" value="1"/>
</dbReference>
<evidence type="ECO:0000256" key="3">
    <source>
        <dbReference type="ARBA" id="ARBA00012560"/>
    </source>
</evidence>
<comment type="caution">
    <text evidence="12">The sequence shown here is derived from an EMBL/GenBank/DDBJ whole genome shotgun (WGS) entry which is preliminary data.</text>
</comment>
<evidence type="ECO:0000256" key="1">
    <source>
        <dbReference type="ARBA" id="ARBA00000439"/>
    </source>
</evidence>
<comment type="similarity">
    <text evidence="2 10">Belongs to the disproportionating enzyme family.</text>
</comment>
<evidence type="ECO:0000256" key="8">
    <source>
        <dbReference type="ARBA" id="ARBA00031423"/>
    </source>
</evidence>
<evidence type="ECO:0000313" key="13">
    <source>
        <dbReference type="Proteomes" id="UP001629953"/>
    </source>
</evidence>
<dbReference type="InterPro" id="IPR003385">
    <property type="entry name" value="Glyco_hydro_77"/>
</dbReference>
<name>A0ABW9GBR5_9GAMM</name>
<dbReference type="Pfam" id="PF21226">
    <property type="entry name" value="MalQ_N"/>
    <property type="match status" value="1"/>
</dbReference>
<accession>A0ABW9GBR5</accession>
<gene>
    <name evidence="12" type="primary">malQ</name>
    <name evidence="12" type="ORF">ABUE30_14125</name>
</gene>
<keyword evidence="13" id="KW-1185">Reference proteome</keyword>
<dbReference type="InterPro" id="IPR048458">
    <property type="entry name" value="MalQ_N"/>
</dbReference>
<keyword evidence="7 10" id="KW-0119">Carbohydrate metabolism</keyword>
<keyword evidence="6 10" id="KW-0808">Transferase</keyword>
<reference evidence="12 13" key="1">
    <citation type="journal article" date="2013" name="Int. J. Syst. Evol. Microbiol.">
        <title>Celerinatantimonas yamalensis sp. nov., a cold-adapted diazotrophic bacterium from a cold permafrost brine.</title>
        <authorList>
            <person name="Shcherbakova V."/>
            <person name="Chuvilskaya N."/>
            <person name="Rivkina E."/>
            <person name="Demidov N."/>
            <person name="Uchaeva V."/>
            <person name="Suetin S."/>
            <person name="Suzina N."/>
            <person name="Gilichinsky D."/>
        </authorList>
    </citation>
    <scope>NUCLEOTIDE SEQUENCE [LARGE SCALE GENOMIC DNA]</scope>
    <source>
        <strain evidence="12 13">C7</strain>
    </source>
</reference>
<evidence type="ECO:0000256" key="5">
    <source>
        <dbReference type="ARBA" id="ARBA00022676"/>
    </source>
</evidence>
<dbReference type="EC" id="2.4.1.25" evidence="3 10"/>
<dbReference type="EMBL" id="JBEQCT010000007">
    <property type="protein sequence ID" value="MFM2486186.1"/>
    <property type="molecule type" value="Genomic_DNA"/>
</dbReference>
<dbReference type="Proteomes" id="UP001629953">
    <property type="component" value="Unassembled WGS sequence"/>
</dbReference>
<dbReference type="Pfam" id="PF02446">
    <property type="entry name" value="Glyco_hydro_77"/>
    <property type="match status" value="1"/>
</dbReference>
<proteinExistence type="inferred from homology"/>
<dbReference type="InterPro" id="IPR017853">
    <property type="entry name" value="GH"/>
</dbReference>
<evidence type="ECO:0000259" key="11">
    <source>
        <dbReference type="Pfam" id="PF21226"/>
    </source>
</evidence>
<dbReference type="GO" id="GO:0004134">
    <property type="term" value="F:4-alpha-glucanotransferase activity"/>
    <property type="evidence" value="ECO:0007669"/>
    <property type="project" value="UniProtKB-EC"/>
</dbReference>
<evidence type="ECO:0000313" key="12">
    <source>
        <dbReference type="EMBL" id="MFM2486186.1"/>
    </source>
</evidence>
<dbReference type="SUPFAM" id="SSF51445">
    <property type="entry name" value="(Trans)glycosidases"/>
    <property type="match status" value="1"/>
</dbReference>
<dbReference type="PANTHER" id="PTHR32438:SF5">
    <property type="entry name" value="4-ALPHA-GLUCANOTRANSFERASE DPE1, CHLOROPLASTIC_AMYLOPLASTIC"/>
    <property type="match status" value="1"/>
</dbReference>
<dbReference type="Gene3D" id="3.20.20.80">
    <property type="entry name" value="Glycosidases"/>
    <property type="match status" value="1"/>
</dbReference>
<evidence type="ECO:0000256" key="10">
    <source>
        <dbReference type="RuleBase" id="RU361207"/>
    </source>
</evidence>
<feature type="domain" description="MalQ N-terminal beta-sandwich" evidence="11">
    <location>
        <begin position="52"/>
        <end position="125"/>
    </location>
</feature>
<dbReference type="PANTHER" id="PTHR32438">
    <property type="entry name" value="4-ALPHA-GLUCANOTRANSFERASE DPE1, CHLOROPLASTIC/AMYLOPLASTIC"/>
    <property type="match status" value="1"/>
</dbReference>
<keyword evidence="5 10" id="KW-0328">Glycosyltransferase</keyword>
<evidence type="ECO:0000256" key="2">
    <source>
        <dbReference type="ARBA" id="ARBA00005684"/>
    </source>
</evidence>
<protein>
    <recommendedName>
        <fullName evidence="4 10">4-alpha-glucanotransferase</fullName>
        <ecNumber evidence="3 10">2.4.1.25</ecNumber>
    </recommendedName>
    <alternativeName>
        <fullName evidence="8 10">Amylomaltase</fullName>
    </alternativeName>
    <alternativeName>
        <fullName evidence="9 10">Disproportionating enzyme</fullName>
    </alternativeName>
</protein>
<dbReference type="RefSeq" id="WP_408624471.1">
    <property type="nucleotide sequence ID" value="NZ_JBEQCT010000007.1"/>
</dbReference>
<evidence type="ECO:0000256" key="7">
    <source>
        <dbReference type="ARBA" id="ARBA00023277"/>
    </source>
</evidence>
<comment type="catalytic activity">
    <reaction evidence="1 10">
        <text>Transfers a segment of a (1-&gt;4)-alpha-D-glucan to a new position in an acceptor, which may be glucose or a (1-&gt;4)-alpha-D-glucan.</text>
        <dbReference type="EC" id="2.4.1.25"/>
    </reaction>
</comment>
<evidence type="ECO:0000256" key="9">
    <source>
        <dbReference type="ARBA" id="ARBA00031501"/>
    </source>
</evidence>
<dbReference type="NCBIfam" id="TIGR00217">
    <property type="entry name" value="malQ"/>
    <property type="match status" value="1"/>
</dbReference>
<evidence type="ECO:0000256" key="4">
    <source>
        <dbReference type="ARBA" id="ARBA00020295"/>
    </source>
</evidence>
<evidence type="ECO:0000256" key="6">
    <source>
        <dbReference type="ARBA" id="ARBA00022679"/>
    </source>
</evidence>
<organism evidence="12 13">
    <name type="scientific">Celerinatantimonas yamalensis</name>
    <dbReference type="NCBI Taxonomy" id="559956"/>
    <lineage>
        <taxon>Bacteria</taxon>
        <taxon>Pseudomonadati</taxon>
        <taxon>Pseudomonadota</taxon>
        <taxon>Gammaproteobacteria</taxon>
        <taxon>Celerinatantimonadaceae</taxon>
        <taxon>Celerinatantimonas</taxon>
    </lineage>
</organism>
<sequence length="680" mass="77950">MSKTHSPLHQERIEQGLYVNYVDASKELVTIDAQTLDAVRALLPAPQTASSQVQVLSAKRSFTLPTDLSPPCHWQLNYEQGDVCSGVIPLLQTYWQLPADAPLGYHRLTIKDAEQTHHIQIIHAPTRCYQPSALKKQRWWGSCIQLYTLRSNDNWGIGDFVDLQHWLEHCHAHGAAFVGLNPIHALYPGEPERASPYSPSSRRWLNIIYISVATLDDFTQSRSAQRWYQSLPIQQRLQALRERDIVDYTQVTQLKLVGLHLAYRHFCRRDANDPYRLEFESFTRQHGKPLFWQGCFDTLHRYFRRHNQCSGGWQYWPQAYQHPESDTVQHFAKRHPRWVQFYCWLQWLADQQLQAAAKRSTQLNMPIGLYRDVAVGVAADGAQAWSQRELFSLDASVGAPPDILGPLGQNWALPAQPPTTLIDHAYQPFIEMIEANMRGCGALRIDHVMGLLRLWWIPRGQSAAKGAYVHYPLDDLLAILALESQRHQCLVIGEDLGTVPDAIIEKLHDAGILSYKVLYFEKDAQQRFTLPQHYAHQAMATLTTHDLPTLLGYLRHHDLHLGAQLGLYPNKTLLAHLHEQRSQAAQQLTKALAEVIPKAQLAQLTLNQAVHIFLSQSRAMLLGLQPEDWLEMLEPVNIPGTDREYPNWRRKLSRTTEQIFADTNIQWLLAHVQTLRHPHA</sequence>